<feature type="transmembrane region" description="Helical" evidence="1">
    <location>
        <begin position="47"/>
        <end position="67"/>
    </location>
</feature>
<sequence length="69" mass="7593">MKNIKSGILYLLIGGFFVYWAETHSPKKLGQAIGNVFSGSYTMDETSYYICLGLGIAIGLLGLFKILKK</sequence>
<accession>A0ABY6CYP6</accession>
<keyword evidence="3" id="KW-1185">Reference proteome</keyword>
<dbReference type="EMBL" id="CP106735">
    <property type="protein sequence ID" value="UXX79027.1"/>
    <property type="molecule type" value="Genomic_DNA"/>
</dbReference>
<evidence type="ECO:0000313" key="3">
    <source>
        <dbReference type="Proteomes" id="UP001062165"/>
    </source>
</evidence>
<name>A0ABY6CYP6_9BACT</name>
<proteinExistence type="predicted"/>
<evidence type="ECO:0000313" key="2">
    <source>
        <dbReference type="EMBL" id="UXX79027.1"/>
    </source>
</evidence>
<protein>
    <recommendedName>
        <fullName evidence="4">DUF3185 family protein</fullName>
    </recommendedName>
</protein>
<keyword evidence="1" id="KW-0472">Membrane</keyword>
<dbReference type="Proteomes" id="UP001062165">
    <property type="component" value="Chromosome"/>
</dbReference>
<evidence type="ECO:0008006" key="4">
    <source>
        <dbReference type="Google" id="ProtNLM"/>
    </source>
</evidence>
<gene>
    <name evidence="2" type="ORF">N7E81_16860</name>
</gene>
<organism evidence="2 3">
    <name type="scientific">Reichenbachiella carrageenanivorans</name>
    <dbReference type="NCBI Taxonomy" id="2979869"/>
    <lineage>
        <taxon>Bacteria</taxon>
        <taxon>Pseudomonadati</taxon>
        <taxon>Bacteroidota</taxon>
        <taxon>Cytophagia</taxon>
        <taxon>Cytophagales</taxon>
        <taxon>Reichenbachiellaceae</taxon>
        <taxon>Reichenbachiella</taxon>
    </lineage>
</organism>
<keyword evidence="1" id="KW-1133">Transmembrane helix</keyword>
<reference evidence="2" key="1">
    <citation type="submission" date="2022-10" db="EMBL/GenBank/DDBJ databases">
        <title>Comparative genomics and taxonomic characterization of three novel marine species of genus Reichenbachiella exhibiting antioxidant and polysaccharide degradation activities.</title>
        <authorList>
            <person name="Muhammad N."/>
            <person name="Lee Y.-J."/>
            <person name="Ko J."/>
            <person name="Kim S.-G."/>
        </authorList>
    </citation>
    <scope>NUCLEOTIDE SEQUENCE</scope>
    <source>
        <strain evidence="2">Wsw4-B4</strain>
    </source>
</reference>
<dbReference type="RefSeq" id="WP_263050770.1">
    <property type="nucleotide sequence ID" value="NZ_CP106735.1"/>
</dbReference>
<evidence type="ECO:0000256" key="1">
    <source>
        <dbReference type="SAM" id="Phobius"/>
    </source>
</evidence>
<keyword evidence="1" id="KW-0812">Transmembrane</keyword>